<feature type="domain" description="Fibronectin type-III" evidence="21">
    <location>
        <begin position="797"/>
        <end position="893"/>
    </location>
</feature>
<evidence type="ECO:0000256" key="11">
    <source>
        <dbReference type="ARBA" id="ARBA00023157"/>
    </source>
</evidence>
<evidence type="ECO:0000256" key="4">
    <source>
        <dbReference type="ARBA" id="ARBA00022475"/>
    </source>
</evidence>
<dbReference type="GO" id="GO:0098632">
    <property type="term" value="F:cell-cell adhesion mediator activity"/>
    <property type="evidence" value="ECO:0007669"/>
    <property type="project" value="TreeGrafter"/>
</dbReference>
<sequence length="1041" mass="115418">MTSALEVPLDPKVLEGLPQPPTITLQSPKDYIFDPRENIVIHCEAKGKPHPSFSWTRNGTHFDVEKDSKVLMKPGSGTLVIDISGEKAEAYEGTYQCTAHNEHGTAVANSIVIRQSRSPLWSKERNEAIVVQMGVSLVLQCRPPAGLPPPVIFWMDNSELPLDKRVSQALNGDLYFSNVLPEDSRPDYICYARFPHTQTIQQKQPISVTVLDSKSGQSMIFQDLNCIWLNHMVLRGEILELECIAEGLPTPEISWQKDGGELPGSRTSFQNFQKTLKISDVNEADAGDYRCAATNKLGTAHHVIKVTVKGIQFNLLIFLFHSNDDPGRKVDGDTVILSNVQSGSSAVYQCNASNEFGYLLANAFVNVLGELNLICFVATVNKIELEILDIQASLYYFLILTHCLHLPEPTRILKQPEYKVVQRGMSAEFECKVKHDPSLIPTMTWLKDNGELPDDERYNDLETQRLIHFNTSVQGTYTCIMNTTLDQDSASAMLTVVEKPDPPTDLELTDQTERSVQLTWIPGDEHNSPTEKFLIQYEDLLHQPGVWINLTEVDGTGTTAQLNLSPYVYYSFRVLAKNRVGFSEPSLPSSQYRTNPAAPDENPSDVQGVGIEPGNLVISWTPLTGFQANGPSLQYKVQWRQKDSDEDWIERTVANVSQIVVSGTPTYVPYEIKVQALNDYGYGPEPGAVIGYSGEDLPSSAPDNVQIMVHNSTLAEVHWEPVALPSVRGKLQGYKTEVETEQQEQVLTFSGNRSEGRLPGLEPYSLYNLSIRVLNNKGEGPPSPSKRFETPEGVPGPPAFLNVINPGLDSLTLEWGPPMKNNGRLAGYILKYQPVNNTNELGPVKVKNFLANETTFTLDNLNSSMLYRFTLNAKTIKGSGPTITEESFTAMDTTVPSRQVDIATQGWFIGLMCAIALLILVLLIVCFIKRNKGGKYPVKEKEDAHQDPEIQPMKEDDGTFGEYSDTEDHKPLKGSRTPSNGTVRRDESDDSLVDYGEGGDGQFNEDGSFIGQYSGKKEKDTHEGNESSEAPSPVNAMNSFV</sequence>
<keyword evidence="10 19" id="KW-0472">Membrane</keyword>
<keyword evidence="23" id="KW-1185">Reference proteome</keyword>
<keyword evidence="13" id="KW-0966">Cell projection</keyword>
<feature type="domain" description="Ig-like" evidence="20">
    <location>
        <begin position="407"/>
        <end position="495"/>
    </location>
</feature>
<feature type="domain" description="Fibronectin type-III" evidence="21">
    <location>
        <begin position="602"/>
        <end position="696"/>
    </location>
</feature>
<feature type="domain" description="Ig-like" evidence="20">
    <location>
        <begin position="205"/>
        <end position="307"/>
    </location>
</feature>
<dbReference type="AlphaFoldDB" id="A0A8C4IKY8"/>
<feature type="compositionally biased region" description="Polar residues" evidence="18">
    <location>
        <begin position="1027"/>
        <end position="1041"/>
    </location>
</feature>
<reference evidence="22" key="2">
    <citation type="submission" date="2025-09" db="UniProtKB">
        <authorList>
            <consortium name="Ensembl"/>
        </authorList>
    </citation>
    <scope>IDENTIFICATION</scope>
</reference>
<evidence type="ECO:0000256" key="5">
    <source>
        <dbReference type="ARBA" id="ARBA00022692"/>
    </source>
</evidence>
<reference evidence="22" key="1">
    <citation type="submission" date="2025-08" db="UniProtKB">
        <authorList>
            <consortium name="Ensembl"/>
        </authorList>
    </citation>
    <scope>IDENTIFICATION</scope>
</reference>
<keyword evidence="7" id="KW-0677">Repeat</keyword>
<evidence type="ECO:0000313" key="22">
    <source>
        <dbReference type="Ensembl" id="ENSDLAP00005059551.2"/>
    </source>
</evidence>
<accession>A0A8C4IKY8</accession>
<feature type="domain" description="Ig-like" evidence="20">
    <location>
        <begin position="21"/>
        <end position="114"/>
    </location>
</feature>
<dbReference type="InterPro" id="IPR007110">
    <property type="entry name" value="Ig-like_dom"/>
</dbReference>
<evidence type="ECO:0000256" key="18">
    <source>
        <dbReference type="SAM" id="MobiDB-lite"/>
    </source>
</evidence>
<dbReference type="FunFam" id="2.60.40.10:FF:000238">
    <property type="entry name" value="Neuronal cell adhesion molecule"/>
    <property type="match status" value="1"/>
</dbReference>
<dbReference type="FunFam" id="2.60.40.10:FF:000005">
    <property type="entry name" value="Neuronal cell adhesion molecule"/>
    <property type="match status" value="1"/>
</dbReference>
<keyword evidence="4" id="KW-1003">Cell membrane</keyword>
<feature type="domain" description="Fibronectin type-III" evidence="21">
    <location>
        <begin position="701"/>
        <end position="793"/>
    </location>
</feature>
<dbReference type="PANTHER" id="PTHR44170:SF15">
    <property type="entry name" value="NEURONAL CELL ADHESION MOLECULE"/>
    <property type="match status" value="1"/>
</dbReference>
<evidence type="ECO:0000256" key="17">
    <source>
        <dbReference type="ARBA" id="ARBA00074488"/>
    </source>
</evidence>
<dbReference type="SMART" id="SM00060">
    <property type="entry name" value="FN3"/>
    <property type="match status" value="4"/>
</dbReference>
<feature type="transmembrane region" description="Helical" evidence="19">
    <location>
        <begin position="907"/>
        <end position="928"/>
    </location>
</feature>
<dbReference type="Pfam" id="PF07679">
    <property type="entry name" value="I-set"/>
    <property type="match status" value="2"/>
</dbReference>
<dbReference type="GO" id="GO:0005886">
    <property type="term" value="C:plasma membrane"/>
    <property type="evidence" value="ECO:0007669"/>
    <property type="project" value="UniProtKB-SubCell"/>
</dbReference>
<evidence type="ECO:0000256" key="14">
    <source>
        <dbReference type="ARBA" id="ARBA00023319"/>
    </source>
</evidence>
<dbReference type="PANTHER" id="PTHR44170">
    <property type="entry name" value="PROTEIN SIDEKICK"/>
    <property type="match status" value="1"/>
</dbReference>
<comment type="subcellular location">
    <subcellularLocation>
        <location evidence="1">Cell membrane</location>
        <topology evidence="1">Single-pass type I membrane protein</topology>
    </subcellularLocation>
    <subcellularLocation>
        <location evidence="2">Cell projection</location>
        <location evidence="2">Growth cone</location>
    </subcellularLocation>
</comment>
<dbReference type="InterPro" id="IPR003599">
    <property type="entry name" value="Ig_sub"/>
</dbReference>
<dbReference type="FunFam" id="2.60.40.10:FF:000038">
    <property type="entry name" value="Neuronal cell adhesion molecule"/>
    <property type="match status" value="1"/>
</dbReference>
<dbReference type="InterPro" id="IPR026966">
    <property type="entry name" value="Neurofascin/L1/NrCAM_C"/>
</dbReference>
<evidence type="ECO:0000259" key="20">
    <source>
        <dbReference type="PROSITE" id="PS50835"/>
    </source>
</evidence>
<proteinExistence type="inferred from homology"/>
<feature type="domain" description="Ig-like" evidence="20">
    <location>
        <begin position="119"/>
        <end position="201"/>
    </location>
</feature>
<organism evidence="22 23">
    <name type="scientific">Dicentrarchus labrax</name>
    <name type="common">European seabass</name>
    <name type="synonym">Morone labrax</name>
    <dbReference type="NCBI Taxonomy" id="13489"/>
    <lineage>
        <taxon>Eukaryota</taxon>
        <taxon>Metazoa</taxon>
        <taxon>Chordata</taxon>
        <taxon>Craniata</taxon>
        <taxon>Vertebrata</taxon>
        <taxon>Euteleostomi</taxon>
        <taxon>Actinopterygii</taxon>
        <taxon>Neopterygii</taxon>
        <taxon>Teleostei</taxon>
        <taxon>Neoteleostei</taxon>
        <taxon>Acanthomorphata</taxon>
        <taxon>Eupercaria</taxon>
        <taxon>Moronidae</taxon>
        <taxon>Dicentrarchus</taxon>
    </lineage>
</organism>
<evidence type="ECO:0000256" key="8">
    <source>
        <dbReference type="ARBA" id="ARBA00022889"/>
    </source>
</evidence>
<evidence type="ECO:0000256" key="2">
    <source>
        <dbReference type="ARBA" id="ARBA00004624"/>
    </source>
</evidence>
<evidence type="ECO:0000256" key="12">
    <source>
        <dbReference type="ARBA" id="ARBA00023180"/>
    </source>
</evidence>
<dbReference type="PROSITE" id="PS50835">
    <property type="entry name" value="IG_LIKE"/>
    <property type="match status" value="4"/>
</dbReference>
<dbReference type="PROSITE" id="PS50853">
    <property type="entry name" value="FN3"/>
    <property type="match status" value="4"/>
</dbReference>
<keyword evidence="5 19" id="KW-0812">Transmembrane</keyword>
<evidence type="ECO:0000256" key="16">
    <source>
        <dbReference type="ARBA" id="ARBA00063896"/>
    </source>
</evidence>
<keyword evidence="12" id="KW-0325">Glycoprotein</keyword>
<dbReference type="FunFam" id="2.60.40.10:FF:000028">
    <property type="entry name" value="Neuronal cell adhesion molecule"/>
    <property type="match status" value="1"/>
</dbReference>
<dbReference type="GO" id="GO:0007411">
    <property type="term" value="P:axon guidance"/>
    <property type="evidence" value="ECO:0007669"/>
    <property type="project" value="TreeGrafter"/>
</dbReference>
<comment type="subunit">
    <text evidence="16">Interacts with SHTN1; the interaction occurs in axonal growth cones. Interacts with isoform 2 of BSG.</text>
</comment>
<dbReference type="SMART" id="SM00409">
    <property type="entry name" value="IG"/>
    <property type="match status" value="4"/>
</dbReference>
<dbReference type="Pfam" id="PF13882">
    <property type="entry name" value="Bravo_FIGEY"/>
    <property type="match status" value="1"/>
</dbReference>
<evidence type="ECO:0000256" key="15">
    <source>
        <dbReference type="ARBA" id="ARBA00060042"/>
    </source>
</evidence>
<feature type="domain" description="Fibronectin type-III" evidence="21">
    <location>
        <begin position="502"/>
        <end position="597"/>
    </location>
</feature>
<dbReference type="GO" id="GO:0009986">
    <property type="term" value="C:cell surface"/>
    <property type="evidence" value="ECO:0007669"/>
    <property type="project" value="UniProtKB-ARBA"/>
</dbReference>
<name>A0A8C4IKY8_DICLA</name>
<dbReference type="InterPro" id="IPR036179">
    <property type="entry name" value="Ig-like_dom_sf"/>
</dbReference>
<evidence type="ECO:0000256" key="13">
    <source>
        <dbReference type="ARBA" id="ARBA00023273"/>
    </source>
</evidence>
<dbReference type="Ensembl" id="ENSDLAT00005063091.2">
    <property type="protein sequence ID" value="ENSDLAP00005059551.2"/>
    <property type="gene ID" value="ENSDLAG00005021864.2"/>
</dbReference>
<feature type="region of interest" description="Disordered" evidence="18">
    <location>
        <begin position="583"/>
        <end position="603"/>
    </location>
</feature>
<comment type="function">
    <text evidence="15">Neural cell adhesion molecule involved in the dynamics of cell adhesion and in the generation of transmembrane signals at tyrosine kinase receptors. During brain development, critical in multiple processes, including neuronal migration, axonal growth and fasciculation, and synaptogenesis. In the mature brain, plays a role in the dynamics of neuronal structure and function, including synaptic plasticity.</text>
</comment>
<dbReference type="SUPFAM" id="SSF49265">
    <property type="entry name" value="Fibronectin type III"/>
    <property type="match status" value="2"/>
</dbReference>
<gene>
    <name evidence="22" type="primary">nrcama</name>
</gene>
<dbReference type="CDD" id="cd00063">
    <property type="entry name" value="FN3"/>
    <property type="match status" value="4"/>
</dbReference>
<evidence type="ECO:0000313" key="23">
    <source>
        <dbReference type="Proteomes" id="UP000694389"/>
    </source>
</evidence>
<feature type="compositionally biased region" description="Basic and acidic residues" evidence="18">
    <location>
        <begin position="1015"/>
        <end position="1025"/>
    </location>
</feature>
<dbReference type="Pfam" id="PF00041">
    <property type="entry name" value="fn3"/>
    <property type="match status" value="4"/>
</dbReference>
<dbReference type="SMART" id="SM00408">
    <property type="entry name" value="IGc2"/>
    <property type="match status" value="4"/>
</dbReference>
<evidence type="ECO:0000256" key="3">
    <source>
        <dbReference type="ARBA" id="ARBA00008588"/>
    </source>
</evidence>
<dbReference type="InterPro" id="IPR013783">
    <property type="entry name" value="Ig-like_fold"/>
</dbReference>
<keyword evidence="6" id="KW-0732">Signal</keyword>
<comment type="similarity">
    <text evidence="3">Belongs to the immunoglobulin superfamily. L1/neurofascin/NgCAM family.</text>
</comment>
<evidence type="ECO:0000259" key="21">
    <source>
        <dbReference type="PROSITE" id="PS50853"/>
    </source>
</evidence>
<dbReference type="FunFam" id="2.60.40.10:FF:000114">
    <property type="entry name" value="Neuronal cell adhesion molecule"/>
    <property type="match status" value="1"/>
</dbReference>
<dbReference type="Gene3D" id="2.60.40.10">
    <property type="entry name" value="Immunoglobulins"/>
    <property type="match status" value="9"/>
</dbReference>
<dbReference type="InterPro" id="IPR003598">
    <property type="entry name" value="Ig_sub2"/>
</dbReference>
<protein>
    <recommendedName>
        <fullName evidence="17">Neural cell adhesion molecule L1</fullName>
    </recommendedName>
</protein>
<evidence type="ECO:0000256" key="9">
    <source>
        <dbReference type="ARBA" id="ARBA00022989"/>
    </source>
</evidence>
<evidence type="ECO:0000256" key="19">
    <source>
        <dbReference type="SAM" id="Phobius"/>
    </source>
</evidence>
<keyword evidence="9 19" id="KW-1133">Transmembrane helix</keyword>
<evidence type="ECO:0000256" key="1">
    <source>
        <dbReference type="ARBA" id="ARBA00004251"/>
    </source>
</evidence>
<feature type="compositionally biased region" description="Basic and acidic residues" evidence="18">
    <location>
        <begin position="937"/>
        <end position="957"/>
    </location>
</feature>
<dbReference type="GeneTree" id="ENSGT00940000155419"/>
<evidence type="ECO:0000256" key="7">
    <source>
        <dbReference type="ARBA" id="ARBA00022737"/>
    </source>
</evidence>
<dbReference type="Proteomes" id="UP000694389">
    <property type="component" value="Unassembled WGS sequence"/>
</dbReference>
<keyword evidence="11" id="KW-1015">Disulfide bond</keyword>
<dbReference type="FunFam" id="2.60.40.10:FF:000057">
    <property type="entry name" value="neural cell adhesion molecule L1"/>
    <property type="match status" value="1"/>
</dbReference>
<feature type="region of interest" description="Disordered" evidence="18">
    <location>
        <begin position="937"/>
        <end position="1041"/>
    </location>
</feature>
<dbReference type="GO" id="GO:0007420">
    <property type="term" value="P:brain development"/>
    <property type="evidence" value="ECO:0007669"/>
    <property type="project" value="TreeGrafter"/>
</dbReference>
<dbReference type="InterPro" id="IPR003961">
    <property type="entry name" value="FN3_dom"/>
</dbReference>
<dbReference type="InterPro" id="IPR036116">
    <property type="entry name" value="FN3_sf"/>
</dbReference>
<dbReference type="InterPro" id="IPR013098">
    <property type="entry name" value="Ig_I-set"/>
</dbReference>
<evidence type="ECO:0000256" key="10">
    <source>
        <dbReference type="ARBA" id="ARBA00023136"/>
    </source>
</evidence>
<keyword evidence="14" id="KW-0393">Immunoglobulin domain</keyword>
<evidence type="ECO:0000256" key="6">
    <source>
        <dbReference type="ARBA" id="ARBA00022729"/>
    </source>
</evidence>
<dbReference type="GO" id="GO:0030426">
    <property type="term" value="C:growth cone"/>
    <property type="evidence" value="ECO:0007669"/>
    <property type="project" value="UniProtKB-SubCell"/>
</dbReference>
<dbReference type="SUPFAM" id="SSF48726">
    <property type="entry name" value="Immunoglobulin"/>
    <property type="match status" value="5"/>
</dbReference>
<dbReference type="Pfam" id="PF13927">
    <property type="entry name" value="Ig_3"/>
    <property type="match status" value="1"/>
</dbReference>
<dbReference type="FunFam" id="2.60.40.10:FF:000100">
    <property type="entry name" value="Neuronal cell adhesion molecule a"/>
    <property type="match status" value="1"/>
</dbReference>
<keyword evidence="8" id="KW-0130">Cell adhesion</keyword>